<dbReference type="InterPro" id="IPR001268">
    <property type="entry name" value="NADH_UbQ_OxRdtase_30kDa_su"/>
</dbReference>
<gene>
    <name evidence="4" type="ordered locus">Rcas_2090</name>
</gene>
<dbReference type="KEGG" id="rca:Rcas_2090"/>
<proteinExistence type="inferred from homology"/>
<dbReference type="PANTHER" id="PTHR10884:SF14">
    <property type="entry name" value="NADH DEHYDROGENASE [UBIQUINONE] IRON-SULFUR PROTEIN 3, MITOCHONDRIAL"/>
    <property type="match status" value="1"/>
</dbReference>
<dbReference type="Gene3D" id="3.30.460.80">
    <property type="entry name" value="NADH:ubiquinone oxidoreductase, 30kDa subunit"/>
    <property type="match status" value="1"/>
</dbReference>
<dbReference type="PANTHER" id="PTHR10884">
    <property type="entry name" value="NADH DEHYDROGENASE UBIQUINONE IRON-SULFUR PROTEIN 3"/>
    <property type="match status" value="1"/>
</dbReference>
<accession>A7NL06</accession>
<dbReference type="Proteomes" id="UP000000263">
    <property type="component" value="Chromosome"/>
</dbReference>
<dbReference type="eggNOG" id="COG0852">
    <property type="taxonomic scope" value="Bacteria"/>
</dbReference>
<name>A7NL06_ROSCS</name>
<dbReference type="SUPFAM" id="SSF143243">
    <property type="entry name" value="Nqo5-like"/>
    <property type="match status" value="1"/>
</dbReference>
<sequence length="189" mass="21231">MPVMSSAELKERLARDLPGVLMPTRTRTPTSNGGEAAAGDGKTARPKRGEHAPVDLLATDDAVVYPDRLPEVARYVRDVLGYQLLSNITAVDYLVDGVIEMVYHFFHLDGGPELVIKTRVPRDNPVVPSLTDEWPGANLQEREAFDLFGVVFPGHPNLTRIYMWDEFEGWPMRKDFPKQGDKYFGESEE</sequence>
<dbReference type="InterPro" id="IPR037232">
    <property type="entry name" value="NADH_quin_OxRdtase_su_C/D-like"/>
</dbReference>
<dbReference type="STRING" id="383372.Rcas_2090"/>
<dbReference type="HOGENOM" id="CLU_042628_6_3_0"/>
<protein>
    <submittedName>
        <fullName evidence="4">NADH dehydrogenase (Ubiquinone) 30 kDa subunit</fullName>
    </submittedName>
</protein>
<reference evidence="4 5" key="1">
    <citation type="submission" date="2007-08" db="EMBL/GenBank/DDBJ databases">
        <title>Complete sequence of Roseiflexus castenholzii DSM 13941.</title>
        <authorList>
            <consortium name="US DOE Joint Genome Institute"/>
            <person name="Copeland A."/>
            <person name="Lucas S."/>
            <person name="Lapidus A."/>
            <person name="Barry K."/>
            <person name="Glavina del Rio T."/>
            <person name="Dalin E."/>
            <person name="Tice H."/>
            <person name="Pitluck S."/>
            <person name="Thompson L.S."/>
            <person name="Brettin T."/>
            <person name="Bruce D."/>
            <person name="Detter J.C."/>
            <person name="Han C."/>
            <person name="Tapia R."/>
            <person name="Schmutz J."/>
            <person name="Larimer F."/>
            <person name="Land M."/>
            <person name="Hauser L."/>
            <person name="Kyrpides N."/>
            <person name="Mikhailova N."/>
            <person name="Bryant D.A."/>
            <person name="Hanada S."/>
            <person name="Tsukatani Y."/>
            <person name="Richardson P."/>
        </authorList>
    </citation>
    <scope>NUCLEOTIDE SEQUENCE [LARGE SCALE GENOMIC DNA]</scope>
    <source>
        <strain evidence="5">DSM 13941 / HLO8</strain>
    </source>
</reference>
<evidence type="ECO:0000313" key="5">
    <source>
        <dbReference type="Proteomes" id="UP000000263"/>
    </source>
</evidence>
<dbReference type="AlphaFoldDB" id="A7NL06"/>
<evidence type="ECO:0000313" key="4">
    <source>
        <dbReference type="EMBL" id="ABU58176.1"/>
    </source>
</evidence>
<evidence type="ECO:0000256" key="1">
    <source>
        <dbReference type="ARBA" id="ARBA00007569"/>
    </source>
</evidence>
<organism evidence="4 5">
    <name type="scientific">Roseiflexus castenholzii (strain DSM 13941 / HLO8)</name>
    <dbReference type="NCBI Taxonomy" id="383372"/>
    <lineage>
        <taxon>Bacteria</taxon>
        <taxon>Bacillati</taxon>
        <taxon>Chloroflexota</taxon>
        <taxon>Chloroflexia</taxon>
        <taxon>Chloroflexales</taxon>
        <taxon>Roseiflexineae</taxon>
        <taxon>Roseiflexaceae</taxon>
        <taxon>Roseiflexus</taxon>
    </lineage>
</organism>
<keyword evidence="4" id="KW-0830">Ubiquinone</keyword>
<feature type="region of interest" description="Disordered" evidence="2">
    <location>
        <begin position="18"/>
        <end position="52"/>
    </location>
</feature>
<evidence type="ECO:0000256" key="2">
    <source>
        <dbReference type="SAM" id="MobiDB-lite"/>
    </source>
</evidence>
<evidence type="ECO:0000259" key="3">
    <source>
        <dbReference type="Pfam" id="PF00329"/>
    </source>
</evidence>
<dbReference type="EMBL" id="CP000804">
    <property type="protein sequence ID" value="ABU58176.1"/>
    <property type="molecule type" value="Genomic_DNA"/>
</dbReference>
<dbReference type="GO" id="GO:0008137">
    <property type="term" value="F:NADH dehydrogenase (ubiquinone) activity"/>
    <property type="evidence" value="ECO:0007669"/>
    <property type="project" value="InterPro"/>
</dbReference>
<feature type="domain" description="NADH:ubiquinone oxidoreductase 30kDa subunit" evidence="3">
    <location>
        <begin position="64"/>
        <end position="181"/>
    </location>
</feature>
<dbReference type="Pfam" id="PF00329">
    <property type="entry name" value="Complex1_30kDa"/>
    <property type="match status" value="1"/>
</dbReference>
<keyword evidence="5" id="KW-1185">Reference proteome</keyword>
<comment type="similarity">
    <text evidence="1">Belongs to the complex I 30 kDa subunit family.</text>
</comment>